<dbReference type="EMBL" id="JAUSUO010000008">
    <property type="protein sequence ID" value="MDQ0344236.1"/>
    <property type="molecule type" value="Genomic_DNA"/>
</dbReference>
<dbReference type="Pfam" id="PF04233">
    <property type="entry name" value="Phage_Mu_F"/>
    <property type="match status" value="1"/>
</dbReference>
<dbReference type="Proteomes" id="UP001232343">
    <property type="component" value="Unassembled WGS sequence"/>
</dbReference>
<name>A0ABU0D749_9BACI</name>
<accession>A0ABU0D749</accession>
<evidence type="ECO:0000313" key="3">
    <source>
        <dbReference type="Proteomes" id="UP001232343"/>
    </source>
</evidence>
<dbReference type="NCBIfam" id="TIGR01641">
    <property type="entry name" value="phageSPP1_gp7"/>
    <property type="match status" value="1"/>
</dbReference>
<protein>
    <submittedName>
        <fullName evidence="2">SPP1 gp7 family putative phage head morphogenesis protein</fullName>
    </submittedName>
</protein>
<gene>
    <name evidence="2" type="ORF">J2S14_003077</name>
</gene>
<reference evidence="2 3" key="1">
    <citation type="submission" date="2023-07" db="EMBL/GenBank/DDBJ databases">
        <title>Genomic Encyclopedia of Type Strains, Phase IV (KMG-IV): sequencing the most valuable type-strain genomes for metagenomic binning, comparative biology and taxonomic classification.</title>
        <authorList>
            <person name="Goeker M."/>
        </authorList>
    </citation>
    <scope>NUCLEOTIDE SEQUENCE [LARGE SCALE GENOMIC DNA]</scope>
    <source>
        <strain evidence="2 3">DSM 27848</strain>
    </source>
</reference>
<keyword evidence="3" id="KW-1185">Reference proteome</keyword>
<dbReference type="RefSeq" id="WP_244682505.1">
    <property type="nucleotide sequence ID" value="NZ_JALIRM010000011.1"/>
</dbReference>
<dbReference type="InterPro" id="IPR006528">
    <property type="entry name" value="Phage_head_morphogenesis_dom"/>
</dbReference>
<proteinExistence type="predicted"/>
<evidence type="ECO:0000259" key="1">
    <source>
        <dbReference type="Pfam" id="PF04233"/>
    </source>
</evidence>
<sequence>MSKKYWESRSAQRELESQLIASKYLARMDESLREAQHDILKQIETFYARYAAENQVTLAEARKYLTAKELKDFKNIDLKRFREMSMSGNPEYDRILNAASYRVRISRLEALNLTIEMRMAELYGGSKGLQQYTYTGLADIYQGSYYQTMFDMAKQGVVTGPVQALTDKTMEEVLSYNWSGKEFSKRIWGHQEATRKAIRKELERSFAAGRSIQKTTKAIMEVTDVARSRVEALVRTEANFFHNAASQKSYEDAGIDRYEILATLDSRTSDICRKQDGKIYNEKDYKPGESAPPFHVRCRTTTIPYFHESEYMQYEKRQSTNGLIDSMTYKEWFDKYVK</sequence>
<comment type="caution">
    <text evidence="2">The sequence shown here is derived from an EMBL/GenBank/DDBJ whole genome shotgun (WGS) entry which is preliminary data.</text>
</comment>
<feature type="domain" description="Phage head morphogenesis" evidence="1">
    <location>
        <begin position="197"/>
        <end position="303"/>
    </location>
</feature>
<organism evidence="2 3">
    <name type="scientific">Lederbergia wuyishanensis</name>
    <dbReference type="NCBI Taxonomy" id="1347903"/>
    <lineage>
        <taxon>Bacteria</taxon>
        <taxon>Bacillati</taxon>
        <taxon>Bacillota</taxon>
        <taxon>Bacilli</taxon>
        <taxon>Bacillales</taxon>
        <taxon>Bacillaceae</taxon>
        <taxon>Lederbergia</taxon>
    </lineage>
</organism>
<evidence type="ECO:0000313" key="2">
    <source>
        <dbReference type="EMBL" id="MDQ0344236.1"/>
    </source>
</evidence>